<dbReference type="Gene3D" id="3.80.10.10">
    <property type="entry name" value="Ribonuclease Inhibitor"/>
    <property type="match status" value="1"/>
</dbReference>
<feature type="transmembrane region" description="Helical" evidence="4">
    <location>
        <begin position="125"/>
        <end position="147"/>
    </location>
</feature>
<sequence>MLKALLRGPQGDNTDVFEPALSSLTSLTYLSNGLTAISEFIGQLTSLWGLDTHSNQLTSLPESISGLTKLSYLNIADTDLTKLPQAVSDMTNLTSLPYEGKGEFDACQTPSPTTEDDSSASATPLAHIVAPLAGAFVAAFVFAAVVIGRRDRATKAEAKAVPYAPDAIPYAPDAIPYALDAIPTAVPYGRAVSD</sequence>
<dbReference type="EMBL" id="BEYU01000143">
    <property type="protein sequence ID" value="GBG33094.1"/>
    <property type="molecule type" value="Genomic_DNA"/>
</dbReference>
<dbReference type="PANTHER" id="PTHR48051">
    <property type="match status" value="1"/>
</dbReference>
<evidence type="ECO:0000313" key="6">
    <source>
        <dbReference type="Proteomes" id="UP000241890"/>
    </source>
</evidence>
<keyword evidence="4" id="KW-0812">Transmembrane</keyword>
<keyword evidence="1" id="KW-0433">Leucine-rich repeat</keyword>
<dbReference type="GO" id="GO:0005737">
    <property type="term" value="C:cytoplasm"/>
    <property type="evidence" value="ECO:0007669"/>
    <property type="project" value="TreeGrafter"/>
</dbReference>
<accession>A0A2R5GYM6</accession>
<evidence type="ECO:0000256" key="4">
    <source>
        <dbReference type="SAM" id="Phobius"/>
    </source>
</evidence>
<feature type="region of interest" description="Disordered" evidence="3">
    <location>
        <begin position="101"/>
        <end position="120"/>
    </location>
</feature>
<gene>
    <name evidence="5" type="ORF">FCC1311_093182</name>
</gene>
<dbReference type="InterPro" id="IPR050216">
    <property type="entry name" value="LRR_domain-containing"/>
</dbReference>
<dbReference type="PANTHER" id="PTHR48051:SF1">
    <property type="entry name" value="RAS SUPPRESSOR PROTEIN 1"/>
    <property type="match status" value="1"/>
</dbReference>
<protein>
    <submittedName>
        <fullName evidence="5">Leucine-rich repeat-containing protein 40</fullName>
    </submittedName>
</protein>
<comment type="caution">
    <text evidence="5">The sequence shown here is derived from an EMBL/GenBank/DDBJ whole genome shotgun (WGS) entry which is preliminary data.</text>
</comment>
<dbReference type="AlphaFoldDB" id="A0A2R5GYM6"/>
<evidence type="ECO:0000256" key="2">
    <source>
        <dbReference type="ARBA" id="ARBA00022737"/>
    </source>
</evidence>
<keyword evidence="4" id="KW-0472">Membrane</keyword>
<keyword evidence="2" id="KW-0677">Repeat</keyword>
<evidence type="ECO:0000313" key="5">
    <source>
        <dbReference type="EMBL" id="GBG33094.1"/>
    </source>
</evidence>
<dbReference type="SUPFAM" id="SSF52058">
    <property type="entry name" value="L domain-like"/>
    <property type="match status" value="1"/>
</dbReference>
<keyword evidence="6" id="KW-1185">Reference proteome</keyword>
<dbReference type="OrthoDB" id="968593at2759"/>
<dbReference type="Proteomes" id="UP000241890">
    <property type="component" value="Unassembled WGS sequence"/>
</dbReference>
<name>A0A2R5GYM6_9STRA</name>
<dbReference type="InterPro" id="IPR032675">
    <property type="entry name" value="LRR_dom_sf"/>
</dbReference>
<evidence type="ECO:0000256" key="3">
    <source>
        <dbReference type="SAM" id="MobiDB-lite"/>
    </source>
</evidence>
<organism evidence="5 6">
    <name type="scientific">Hondaea fermentalgiana</name>
    <dbReference type="NCBI Taxonomy" id="2315210"/>
    <lineage>
        <taxon>Eukaryota</taxon>
        <taxon>Sar</taxon>
        <taxon>Stramenopiles</taxon>
        <taxon>Bigyra</taxon>
        <taxon>Labyrinthulomycetes</taxon>
        <taxon>Thraustochytrida</taxon>
        <taxon>Thraustochytriidae</taxon>
        <taxon>Hondaea</taxon>
    </lineage>
</organism>
<evidence type="ECO:0000256" key="1">
    <source>
        <dbReference type="ARBA" id="ARBA00022614"/>
    </source>
</evidence>
<dbReference type="InParanoid" id="A0A2R5GYM6"/>
<reference evidence="5 6" key="1">
    <citation type="submission" date="2017-12" db="EMBL/GenBank/DDBJ databases">
        <title>Sequencing, de novo assembly and annotation of complete genome of a new Thraustochytrid species, strain FCC1311.</title>
        <authorList>
            <person name="Sedici K."/>
            <person name="Godart F."/>
            <person name="Aiese Cigliano R."/>
            <person name="Sanseverino W."/>
            <person name="Barakat M."/>
            <person name="Ortet P."/>
            <person name="Marechal E."/>
            <person name="Cagnac O."/>
            <person name="Amato A."/>
        </authorList>
    </citation>
    <scope>NUCLEOTIDE SEQUENCE [LARGE SCALE GENOMIC DNA]</scope>
</reference>
<proteinExistence type="predicted"/>
<keyword evidence="4" id="KW-1133">Transmembrane helix</keyword>